<keyword evidence="2" id="KW-0813">Transport</keyword>
<evidence type="ECO:0000256" key="4">
    <source>
        <dbReference type="ARBA" id="ARBA00022847"/>
    </source>
</evidence>
<evidence type="ECO:0000256" key="1">
    <source>
        <dbReference type="ARBA" id="ARBA00004141"/>
    </source>
</evidence>
<dbReference type="FunFam" id="1.20.1250.20:FF:000003">
    <property type="entry name" value="Solute carrier family 17 member 3"/>
    <property type="match status" value="1"/>
</dbReference>
<dbReference type="CDD" id="cd17318">
    <property type="entry name" value="MFS_SLC17"/>
    <property type="match status" value="1"/>
</dbReference>
<dbReference type="FunFam" id="1.20.1250.20:FF:000157">
    <property type="entry name" value="Inorganic phosphate cotransporter"/>
    <property type="match status" value="1"/>
</dbReference>
<feature type="transmembrane region" description="Helical" evidence="8">
    <location>
        <begin position="499"/>
        <end position="518"/>
    </location>
</feature>
<evidence type="ECO:0000259" key="9">
    <source>
        <dbReference type="PROSITE" id="PS50850"/>
    </source>
</evidence>
<sequence length="585" mass="64606">MSNVEARTVLWYLVFIGFAVNYMIRINLNITIVEMVVSPKSKTISQLTTAAASLPSEESLAELPASLRSASSMSGEINGNSSTTTVAAAVASSGVFEEIAANISSSSGRLHENFELQQQHETEDLKNASSHPISDEQIRFDWNEYQQGLVLGSFFWAHWVTQIPGGILAKKYGTKLVFGLANAIGCWMCFFIPAVSHWDYRALIVLRVLQGLVTGLAWPAMHVLTAKWIPPNERSKFVTAYLGSSVGIAVFYPFFGYIMHWGSWVWVYHFCGILGTVWWFGWLFFVYDSPAQHPRISESEVRYIEKSLGASVQSAAAVGTPWKAILLSRPVWMNVIAQWGGIWGLFTLMTQAPTYFRVIHNWNIRATGILSGLPHLMRMIFAYVFSLFADYLLKTEKMSRTNIRKLATAICCIVKGLVVVALAYFGHNSTAAIVYLTVATMFHGAVSSGPLASIVDIAPNFAGIVLGISGMIGVLPGFISPYIVGVLTLGNQTFESWKYVFLICAAMLIGSGVLYVLFAESTLQKWNDYSSRVDDKELMQLTKDDLVKPKVELDKTDVKVKAKVEEDGEGDGEEGAKEKVQKLSG</sequence>
<dbReference type="KEGG" id="mde:101900465"/>
<feature type="transmembrane region" description="Helical" evidence="8">
    <location>
        <begin position="237"/>
        <end position="259"/>
    </location>
</feature>
<dbReference type="eggNOG" id="KOG2532">
    <property type="taxonomic scope" value="Eukaryota"/>
</dbReference>
<evidence type="ECO:0000256" key="8">
    <source>
        <dbReference type="SAM" id="Phobius"/>
    </source>
</evidence>
<dbReference type="OrthoDB" id="2985014at2759"/>
<dbReference type="EnsemblMetazoa" id="MDOA005629-RA">
    <property type="protein sequence ID" value="MDOA005629-PA"/>
    <property type="gene ID" value="MDOA005629"/>
</dbReference>
<feature type="transmembrane region" description="Helical" evidence="8">
    <location>
        <begin position="405"/>
        <end position="426"/>
    </location>
</feature>
<dbReference type="Pfam" id="PF07690">
    <property type="entry name" value="MFS_1"/>
    <property type="match status" value="1"/>
</dbReference>
<accession>A0A1I8MJQ1</accession>
<feature type="domain" description="Major facilitator superfamily (MFS) profile" evidence="9">
    <location>
        <begin position="86"/>
        <end position="523"/>
    </location>
</feature>
<evidence type="ECO:0000256" key="3">
    <source>
        <dbReference type="ARBA" id="ARBA00022692"/>
    </source>
</evidence>
<dbReference type="STRING" id="7370.A0A1I8MJQ1"/>
<protein>
    <submittedName>
        <fullName evidence="12">Sialin-like</fullName>
    </submittedName>
</protein>
<evidence type="ECO:0000313" key="11">
    <source>
        <dbReference type="Proteomes" id="UP001652621"/>
    </source>
</evidence>
<reference evidence="10" key="1">
    <citation type="submission" date="2020-05" db="UniProtKB">
        <authorList>
            <consortium name="EnsemblMetazoa"/>
        </authorList>
    </citation>
    <scope>IDENTIFICATION</scope>
    <source>
        <strain evidence="10">Aabys</strain>
    </source>
</reference>
<dbReference type="Proteomes" id="UP001652621">
    <property type="component" value="Unplaced"/>
</dbReference>
<feature type="transmembrane region" description="Helical" evidence="8">
    <location>
        <begin position="376"/>
        <end position="393"/>
    </location>
</feature>
<feature type="transmembrane region" description="Helical" evidence="8">
    <location>
        <begin position="176"/>
        <end position="198"/>
    </location>
</feature>
<keyword evidence="5 8" id="KW-1133">Transmembrane helix</keyword>
<dbReference type="InterPro" id="IPR011701">
    <property type="entry name" value="MFS"/>
</dbReference>
<evidence type="ECO:0000256" key="7">
    <source>
        <dbReference type="SAM" id="MobiDB-lite"/>
    </source>
</evidence>
<evidence type="ECO:0000313" key="10">
    <source>
        <dbReference type="EnsemblMetazoa" id="MDOA005629-PA"/>
    </source>
</evidence>
<name>A0A1I8MJQ1_MUSDO</name>
<keyword evidence="4" id="KW-0769">Symport</keyword>
<dbReference type="PANTHER" id="PTHR11662:SF79">
    <property type="entry name" value="NA[+]-DEPENDENT INORGANIC PHOSPHATE COTRANSPORTER, ISOFORM A"/>
    <property type="match status" value="1"/>
</dbReference>
<dbReference type="InterPro" id="IPR050382">
    <property type="entry name" value="MFS_Na/Anion_cotransporter"/>
</dbReference>
<dbReference type="PROSITE" id="PS50850">
    <property type="entry name" value="MFS"/>
    <property type="match status" value="1"/>
</dbReference>
<feature type="transmembrane region" description="Helical" evidence="8">
    <location>
        <begin position="432"/>
        <end position="454"/>
    </location>
</feature>
<evidence type="ECO:0000256" key="5">
    <source>
        <dbReference type="ARBA" id="ARBA00022989"/>
    </source>
</evidence>
<dbReference type="GO" id="GO:0006820">
    <property type="term" value="P:monoatomic anion transport"/>
    <property type="evidence" value="ECO:0007669"/>
    <property type="project" value="TreeGrafter"/>
</dbReference>
<evidence type="ECO:0000313" key="12">
    <source>
        <dbReference type="RefSeq" id="XP_005176869.1"/>
    </source>
</evidence>
<proteinExistence type="predicted"/>
<dbReference type="GO" id="GO:0016020">
    <property type="term" value="C:membrane"/>
    <property type="evidence" value="ECO:0007669"/>
    <property type="project" value="UniProtKB-SubCell"/>
</dbReference>
<feature type="transmembrane region" description="Helical" evidence="8">
    <location>
        <begin position="265"/>
        <end position="287"/>
    </location>
</feature>
<dbReference type="VEuPathDB" id="VectorBase:MDOMA2_003946"/>
<dbReference type="Gene3D" id="1.20.1250.20">
    <property type="entry name" value="MFS general substrate transporter like domains"/>
    <property type="match status" value="2"/>
</dbReference>
<reference evidence="12" key="2">
    <citation type="submission" date="2025-04" db="UniProtKB">
        <authorList>
            <consortium name="RefSeq"/>
        </authorList>
    </citation>
    <scope>IDENTIFICATION</scope>
    <source>
        <strain evidence="12">Aabys</strain>
    </source>
</reference>
<feature type="transmembrane region" description="Helical" evidence="8">
    <location>
        <begin position="331"/>
        <end position="356"/>
    </location>
</feature>
<dbReference type="GeneID" id="101900465"/>
<gene>
    <name evidence="10" type="primary">101900465</name>
    <name evidence="12" type="synonym">LOC101900465</name>
</gene>
<feature type="transmembrane region" description="Helical" evidence="8">
    <location>
        <begin position="204"/>
        <end position="225"/>
    </location>
</feature>
<feature type="transmembrane region" description="Helical" evidence="8">
    <location>
        <begin position="6"/>
        <end position="24"/>
    </location>
</feature>
<dbReference type="RefSeq" id="XP_005176869.1">
    <property type="nucleotide sequence ID" value="XM_005176812.3"/>
</dbReference>
<keyword evidence="11" id="KW-1185">Reference proteome</keyword>
<comment type="subcellular location">
    <subcellularLocation>
        <location evidence="1">Membrane</location>
        <topology evidence="1">Multi-pass membrane protein</topology>
    </subcellularLocation>
</comment>
<feature type="transmembrane region" description="Helical" evidence="8">
    <location>
        <begin position="461"/>
        <end position="479"/>
    </location>
</feature>
<keyword evidence="3 8" id="KW-0812">Transmembrane</keyword>
<dbReference type="AlphaFoldDB" id="A0A1I8MJQ1"/>
<dbReference type="VEuPathDB" id="VectorBase:MDOA005629"/>
<dbReference type="PANTHER" id="PTHR11662">
    <property type="entry name" value="SOLUTE CARRIER FAMILY 17"/>
    <property type="match status" value="1"/>
</dbReference>
<dbReference type="GO" id="GO:0015293">
    <property type="term" value="F:symporter activity"/>
    <property type="evidence" value="ECO:0007669"/>
    <property type="project" value="UniProtKB-KW"/>
</dbReference>
<keyword evidence="6 8" id="KW-0472">Membrane</keyword>
<dbReference type="InterPro" id="IPR020846">
    <property type="entry name" value="MFS_dom"/>
</dbReference>
<dbReference type="SUPFAM" id="SSF103473">
    <property type="entry name" value="MFS general substrate transporter"/>
    <property type="match status" value="1"/>
</dbReference>
<evidence type="ECO:0000256" key="2">
    <source>
        <dbReference type="ARBA" id="ARBA00022448"/>
    </source>
</evidence>
<feature type="compositionally biased region" description="Basic and acidic residues" evidence="7">
    <location>
        <begin position="574"/>
        <end position="585"/>
    </location>
</feature>
<dbReference type="InterPro" id="IPR036259">
    <property type="entry name" value="MFS_trans_sf"/>
</dbReference>
<organism evidence="10">
    <name type="scientific">Musca domestica</name>
    <name type="common">House fly</name>
    <dbReference type="NCBI Taxonomy" id="7370"/>
    <lineage>
        <taxon>Eukaryota</taxon>
        <taxon>Metazoa</taxon>
        <taxon>Ecdysozoa</taxon>
        <taxon>Arthropoda</taxon>
        <taxon>Hexapoda</taxon>
        <taxon>Insecta</taxon>
        <taxon>Pterygota</taxon>
        <taxon>Neoptera</taxon>
        <taxon>Endopterygota</taxon>
        <taxon>Diptera</taxon>
        <taxon>Brachycera</taxon>
        <taxon>Muscomorpha</taxon>
        <taxon>Muscoidea</taxon>
        <taxon>Muscidae</taxon>
        <taxon>Musca</taxon>
    </lineage>
</organism>
<feature type="region of interest" description="Disordered" evidence="7">
    <location>
        <begin position="562"/>
        <end position="585"/>
    </location>
</feature>
<evidence type="ECO:0000256" key="6">
    <source>
        <dbReference type="ARBA" id="ARBA00023136"/>
    </source>
</evidence>